<dbReference type="AlphaFoldDB" id="A0A561DPA1"/>
<gene>
    <name evidence="1" type="ORF">FB550_103367</name>
</gene>
<dbReference type="RefSeq" id="WP_144563834.1">
    <property type="nucleotide sequence ID" value="NZ_VIVN01000003.1"/>
</dbReference>
<organism evidence="1 2">
    <name type="scientific">Neobacillus bataviensis</name>
    <dbReference type="NCBI Taxonomy" id="220685"/>
    <lineage>
        <taxon>Bacteria</taxon>
        <taxon>Bacillati</taxon>
        <taxon>Bacillota</taxon>
        <taxon>Bacilli</taxon>
        <taxon>Bacillales</taxon>
        <taxon>Bacillaceae</taxon>
        <taxon>Neobacillus</taxon>
    </lineage>
</organism>
<protein>
    <submittedName>
        <fullName evidence="1">Uncharacterized protein</fullName>
    </submittedName>
</protein>
<evidence type="ECO:0000313" key="1">
    <source>
        <dbReference type="EMBL" id="TWE05190.1"/>
    </source>
</evidence>
<name>A0A561DPA1_9BACI</name>
<accession>A0A561DPA1</accession>
<evidence type="ECO:0000313" key="2">
    <source>
        <dbReference type="Proteomes" id="UP000319671"/>
    </source>
</evidence>
<proteinExistence type="predicted"/>
<dbReference type="EMBL" id="VIVN01000003">
    <property type="protein sequence ID" value="TWE05190.1"/>
    <property type="molecule type" value="Genomic_DNA"/>
</dbReference>
<dbReference type="Proteomes" id="UP000319671">
    <property type="component" value="Unassembled WGS sequence"/>
</dbReference>
<sequence>MGTDPFTKTVFEAFVEAMIPTTPPLAQKLFNVQYFGASELLIHEYIIWTLDHSISLLKNTNYSLSRQTAELLELAAHQLALNSGNIQTLTFYKIPSNIIFSALTPEDRLRSVTLLEQLTINPAFLPYPFNQNPRFVLPVIDVINRLAMFGFYSEWSGYGTTRLNPPNNRNLETFPISWIQVKYPGPSKGYHALRGYLVDRFIE</sequence>
<reference evidence="1 2" key="1">
    <citation type="submission" date="2019-06" db="EMBL/GenBank/DDBJ databases">
        <title>Sorghum-associated microbial communities from plants grown in Nebraska, USA.</title>
        <authorList>
            <person name="Schachtman D."/>
        </authorList>
    </citation>
    <scope>NUCLEOTIDE SEQUENCE [LARGE SCALE GENOMIC DNA]</scope>
    <source>
        <strain evidence="1 2">2482</strain>
    </source>
</reference>
<comment type="caution">
    <text evidence="1">The sequence shown here is derived from an EMBL/GenBank/DDBJ whole genome shotgun (WGS) entry which is preliminary data.</text>
</comment>
<keyword evidence="2" id="KW-1185">Reference proteome</keyword>